<accession>A0A9D4LVZ7</accession>
<keyword evidence="2" id="KW-1185">Reference proteome</keyword>
<reference evidence="1" key="1">
    <citation type="journal article" date="2019" name="bioRxiv">
        <title>The Genome of the Zebra Mussel, Dreissena polymorpha: A Resource for Invasive Species Research.</title>
        <authorList>
            <person name="McCartney M.A."/>
            <person name="Auch B."/>
            <person name="Kono T."/>
            <person name="Mallez S."/>
            <person name="Zhang Y."/>
            <person name="Obille A."/>
            <person name="Becker A."/>
            <person name="Abrahante J.E."/>
            <person name="Garbe J."/>
            <person name="Badalamenti J.P."/>
            <person name="Herman A."/>
            <person name="Mangelson H."/>
            <person name="Liachko I."/>
            <person name="Sullivan S."/>
            <person name="Sone E.D."/>
            <person name="Koren S."/>
            <person name="Silverstein K.A.T."/>
            <person name="Beckman K.B."/>
            <person name="Gohl D.M."/>
        </authorList>
    </citation>
    <scope>NUCLEOTIDE SEQUENCE</scope>
    <source>
        <strain evidence="1">Duluth1</strain>
        <tissue evidence="1">Whole animal</tissue>
    </source>
</reference>
<dbReference type="AlphaFoldDB" id="A0A9D4LVZ7"/>
<sequence>MRWACRLLNLVVGRTKAGRSADLSLRSQVMVTVSARSLRSMSTSYGVGALVLQQVVMGPIEWLFWRTSSGATVKLGRNCLKVRCLTGAPS</sequence>
<dbReference type="EMBL" id="JAIWYP010000002">
    <property type="protein sequence ID" value="KAH3866120.1"/>
    <property type="molecule type" value="Genomic_DNA"/>
</dbReference>
<evidence type="ECO:0000313" key="2">
    <source>
        <dbReference type="Proteomes" id="UP000828390"/>
    </source>
</evidence>
<evidence type="ECO:0000313" key="1">
    <source>
        <dbReference type="EMBL" id="KAH3866120.1"/>
    </source>
</evidence>
<name>A0A9D4LVZ7_DREPO</name>
<gene>
    <name evidence="1" type="ORF">DPMN_029174</name>
</gene>
<reference evidence="1" key="2">
    <citation type="submission" date="2020-11" db="EMBL/GenBank/DDBJ databases">
        <authorList>
            <person name="McCartney M.A."/>
            <person name="Auch B."/>
            <person name="Kono T."/>
            <person name="Mallez S."/>
            <person name="Becker A."/>
            <person name="Gohl D.M."/>
            <person name="Silverstein K.A.T."/>
            <person name="Koren S."/>
            <person name="Bechman K.B."/>
            <person name="Herman A."/>
            <person name="Abrahante J.E."/>
            <person name="Garbe J."/>
        </authorList>
    </citation>
    <scope>NUCLEOTIDE SEQUENCE</scope>
    <source>
        <strain evidence="1">Duluth1</strain>
        <tissue evidence="1">Whole animal</tissue>
    </source>
</reference>
<comment type="caution">
    <text evidence="1">The sequence shown here is derived from an EMBL/GenBank/DDBJ whole genome shotgun (WGS) entry which is preliminary data.</text>
</comment>
<proteinExistence type="predicted"/>
<protein>
    <submittedName>
        <fullName evidence="1">Uncharacterized protein</fullName>
    </submittedName>
</protein>
<organism evidence="1 2">
    <name type="scientific">Dreissena polymorpha</name>
    <name type="common">Zebra mussel</name>
    <name type="synonym">Mytilus polymorpha</name>
    <dbReference type="NCBI Taxonomy" id="45954"/>
    <lineage>
        <taxon>Eukaryota</taxon>
        <taxon>Metazoa</taxon>
        <taxon>Spiralia</taxon>
        <taxon>Lophotrochozoa</taxon>
        <taxon>Mollusca</taxon>
        <taxon>Bivalvia</taxon>
        <taxon>Autobranchia</taxon>
        <taxon>Heteroconchia</taxon>
        <taxon>Euheterodonta</taxon>
        <taxon>Imparidentia</taxon>
        <taxon>Neoheterodontei</taxon>
        <taxon>Myida</taxon>
        <taxon>Dreissenoidea</taxon>
        <taxon>Dreissenidae</taxon>
        <taxon>Dreissena</taxon>
    </lineage>
</organism>
<dbReference type="Proteomes" id="UP000828390">
    <property type="component" value="Unassembled WGS sequence"/>
</dbReference>